<protein>
    <submittedName>
        <fullName evidence="1">Uncharacterized protein</fullName>
    </submittedName>
</protein>
<evidence type="ECO:0000313" key="1">
    <source>
        <dbReference type="EMBL" id="MCR0984867.1"/>
    </source>
</evidence>
<comment type="caution">
    <text evidence="1">The sequence shown here is derived from an EMBL/GenBank/DDBJ whole genome shotgun (WGS) entry which is preliminary data.</text>
</comment>
<name>A0ABT1X9U5_9PROT</name>
<dbReference type="Proteomes" id="UP001524642">
    <property type="component" value="Unassembled WGS sequence"/>
</dbReference>
<evidence type="ECO:0000313" key="2">
    <source>
        <dbReference type="Proteomes" id="UP001524642"/>
    </source>
</evidence>
<sequence length="56" mass="6014">MMITMLVTYAGDEQALLDRDLLVIATSQFDEAGLGLAISRQPASDPAHSSHPSSRK</sequence>
<dbReference type="RefSeq" id="WP_257718520.1">
    <property type="nucleotide sequence ID" value="NZ_JANJOU010000026.1"/>
</dbReference>
<accession>A0ABT1X9U5</accession>
<reference evidence="1 2" key="1">
    <citation type="submission" date="2022-06" db="EMBL/GenBank/DDBJ databases">
        <title>Roseomonas CN29.</title>
        <authorList>
            <person name="Cheng Y."/>
            <person name="He X."/>
        </authorList>
    </citation>
    <scope>NUCLEOTIDE SEQUENCE [LARGE SCALE GENOMIC DNA]</scope>
    <source>
        <strain evidence="1 2">CN29</strain>
    </source>
</reference>
<gene>
    <name evidence="1" type="ORF">NRP21_22680</name>
</gene>
<keyword evidence="2" id="KW-1185">Reference proteome</keyword>
<proteinExistence type="predicted"/>
<organism evidence="1 2">
    <name type="scientific">Roseomonas populi</name>
    <dbReference type="NCBI Taxonomy" id="3121582"/>
    <lineage>
        <taxon>Bacteria</taxon>
        <taxon>Pseudomonadati</taxon>
        <taxon>Pseudomonadota</taxon>
        <taxon>Alphaproteobacteria</taxon>
        <taxon>Acetobacterales</taxon>
        <taxon>Roseomonadaceae</taxon>
        <taxon>Roseomonas</taxon>
    </lineage>
</organism>
<dbReference type="EMBL" id="JANJOU010000026">
    <property type="protein sequence ID" value="MCR0984867.1"/>
    <property type="molecule type" value="Genomic_DNA"/>
</dbReference>